<protein>
    <recommendedName>
        <fullName evidence="4">Tr-type G domain-containing protein</fullName>
    </recommendedName>
</protein>
<dbReference type="Gene3D" id="3.40.50.300">
    <property type="entry name" value="P-loop containing nucleotide triphosphate hydrolases"/>
    <property type="match status" value="1"/>
</dbReference>
<dbReference type="PANTHER" id="PTHR23115">
    <property type="entry name" value="TRANSLATION FACTOR"/>
    <property type="match status" value="1"/>
</dbReference>
<dbReference type="GO" id="GO:0003924">
    <property type="term" value="F:GTPase activity"/>
    <property type="evidence" value="ECO:0007669"/>
    <property type="project" value="InterPro"/>
</dbReference>
<keyword evidence="1" id="KW-0547">Nucleotide-binding</keyword>
<comment type="caution">
    <text evidence="5">The sequence shown here is derived from an EMBL/GenBank/DDBJ whole genome shotgun (WGS) entry which is preliminary data.</text>
</comment>
<reference evidence="5" key="1">
    <citation type="journal article" date="2021" name="Front. Plant Sci.">
        <title>Chromosome-Scale Genome Assembly for Chinese Sour Jujube and Insights Into Its Genome Evolution and Domestication Signature.</title>
        <authorList>
            <person name="Shen L.-Y."/>
            <person name="Luo H."/>
            <person name="Wang X.-L."/>
            <person name="Wang X.-M."/>
            <person name="Qiu X.-J."/>
            <person name="Liu H."/>
            <person name="Zhou S.-S."/>
            <person name="Jia K.-H."/>
            <person name="Nie S."/>
            <person name="Bao Y.-T."/>
            <person name="Zhang R.-G."/>
            <person name="Yun Q.-Z."/>
            <person name="Chai Y.-H."/>
            <person name="Lu J.-Y."/>
            <person name="Li Y."/>
            <person name="Zhao S.-W."/>
            <person name="Mao J.-F."/>
            <person name="Jia S.-G."/>
            <person name="Mao Y.-M."/>
        </authorList>
    </citation>
    <scope>NUCLEOTIDE SEQUENCE</scope>
    <source>
        <strain evidence="5">AT0</strain>
        <tissue evidence="5">Leaf</tissue>
    </source>
</reference>
<proteinExistence type="predicted"/>
<feature type="region of interest" description="Disordered" evidence="3">
    <location>
        <begin position="216"/>
        <end position="237"/>
    </location>
</feature>
<keyword evidence="2" id="KW-0342">GTP-binding</keyword>
<dbReference type="InterPro" id="IPR050100">
    <property type="entry name" value="TRAFAC_GTPase_members"/>
</dbReference>
<feature type="domain" description="Tr-type G" evidence="4">
    <location>
        <begin position="5"/>
        <end position="220"/>
    </location>
</feature>
<organism evidence="5 6">
    <name type="scientific">Ziziphus jujuba var. spinosa</name>
    <dbReference type="NCBI Taxonomy" id="714518"/>
    <lineage>
        <taxon>Eukaryota</taxon>
        <taxon>Viridiplantae</taxon>
        <taxon>Streptophyta</taxon>
        <taxon>Embryophyta</taxon>
        <taxon>Tracheophyta</taxon>
        <taxon>Spermatophyta</taxon>
        <taxon>Magnoliopsida</taxon>
        <taxon>eudicotyledons</taxon>
        <taxon>Gunneridae</taxon>
        <taxon>Pentapetalae</taxon>
        <taxon>rosids</taxon>
        <taxon>fabids</taxon>
        <taxon>Rosales</taxon>
        <taxon>Rhamnaceae</taxon>
        <taxon>Paliureae</taxon>
        <taxon>Ziziphus</taxon>
    </lineage>
</organism>
<dbReference type="Proteomes" id="UP000813462">
    <property type="component" value="Unassembled WGS sequence"/>
</dbReference>
<accession>A0A978V2Y5</accession>
<evidence type="ECO:0000256" key="1">
    <source>
        <dbReference type="ARBA" id="ARBA00022741"/>
    </source>
</evidence>
<sequence>MGKEKLNINIVVIGHVGSGKSTTIGRLIYNFGLIDKHVIEKLKKEGAEMNQNSFNYVGVAERGRDISIDNGMWELETDKYHFTFIHAHGHAEFIKNMMTGASRADCALLVVDSTSTGGFEVDIFGNGRTPEHTLIKPLNVICCCNKMDAADYSKERYDEIVKSTSPCLKNLGYNPAKIPLVPISGLEGDNLIERSNNLPWYEGPTLLEALHQIQDPKTPSDKSLQKKEHPNGGKSIKSAAMRRGKKFGTAIVKGGKKLVAAMVTGGKKSLAAIVEGGKKFGPPCRNACAVGGIQAAVALATSLC</sequence>
<dbReference type="SUPFAM" id="SSF52540">
    <property type="entry name" value="P-loop containing nucleoside triphosphate hydrolases"/>
    <property type="match status" value="1"/>
</dbReference>
<evidence type="ECO:0000313" key="5">
    <source>
        <dbReference type="EMBL" id="KAH7521718.1"/>
    </source>
</evidence>
<dbReference type="EMBL" id="JAEACU010000007">
    <property type="protein sequence ID" value="KAH7521718.1"/>
    <property type="molecule type" value="Genomic_DNA"/>
</dbReference>
<dbReference type="PROSITE" id="PS51722">
    <property type="entry name" value="G_TR_2"/>
    <property type="match status" value="1"/>
</dbReference>
<evidence type="ECO:0000313" key="6">
    <source>
        <dbReference type="Proteomes" id="UP000813462"/>
    </source>
</evidence>
<evidence type="ECO:0000256" key="3">
    <source>
        <dbReference type="SAM" id="MobiDB-lite"/>
    </source>
</evidence>
<dbReference type="InterPro" id="IPR000795">
    <property type="entry name" value="T_Tr_GTP-bd_dom"/>
</dbReference>
<dbReference type="Pfam" id="PF00009">
    <property type="entry name" value="GTP_EFTU"/>
    <property type="match status" value="1"/>
</dbReference>
<evidence type="ECO:0000259" key="4">
    <source>
        <dbReference type="PROSITE" id="PS51722"/>
    </source>
</evidence>
<gene>
    <name evidence="5" type="ORF">FEM48_Zijuj07G0062400</name>
</gene>
<dbReference type="AlphaFoldDB" id="A0A978V2Y5"/>
<feature type="compositionally biased region" description="Basic and acidic residues" evidence="3">
    <location>
        <begin position="218"/>
        <end position="231"/>
    </location>
</feature>
<dbReference type="PRINTS" id="PR00315">
    <property type="entry name" value="ELONGATNFCT"/>
</dbReference>
<evidence type="ECO:0000256" key="2">
    <source>
        <dbReference type="ARBA" id="ARBA00023134"/>
    </source>
</evidence>
<dbReference type="GO" id="GO:0005525">
    <property type="term" value="F:GTP binding"/>
    <property type="evidence" value="ECO:0007669"/>
    <property type="project" value="UniProtKB-KW"/>
</dbReference>
<dbReference type="InterPro" id="IPR027417">
    <property type="entry name" value="P-loop_NTPase"/>
</dbReference>
<name>A0A978V2Y5_ZIZJJ</name>